<evidence type="ECO:0000313" key="1">
    <source>
        <dbReference type="EMBL" id="CAG4997179.1"/>
    </source>
</evidence>
<sequence>MISDSSVYDIEINAINNYLKTYVRYFSPSVPLHHAHGKRCSRSQVIQQLSSYTDCEVEHKDANTETHEDSGGFDWRCDFWCSLRMGYFSDPPEKSTKKRNVAFEENGRSTVVAKDPVWLRLQGISVQLY</sequence>
<dbReference type="AlphaFoldDB" id="A0A8S3X7D4"/>
<gene>
    <name evidence="1" type="ORF">PAPOLLO_LOCUS13164</name>
</gene>
<dbReference type="Proteomes" id="UP000691718">
    <property type="component" value="Unassembled WGS sequence"/>
</dbReference>
<comment type="caution">
    <text evidence="1">The sequence shown here is derived from an EMBL/GenBank/DDBJ whole genome shotgun (WGS) entry which is preliminary data.</text>
</comment>
<dbReference type="EMBL" id="CAJQZP010000929">
    <property type="protein sequence ID" value="CAG4997179.1"/>
    <property type="molecule type" value="Genomic_DNA"/>
</dbReference>
<organism evidence="1 2">
    <name type="scientific">Parnassius apollo</name>
    <name type="common">Apollo butterfly</name>
    <name type="synonym">Papilio apollo</name>
    <dbReference type="NCBI Taxonomy" id="110799"/>
    <lineage>
        <taxon>Eukaryota</taxon>
        <taxon>Metazoa</taxon>
        <taxon>Ecdysozoa</taxon>
        <taxon>Arthropoda</taxon>
        <taxon>Hexapoda</taxon>
        <taxon>Insecta</taxon>
        <taxon>Pterygota</taxon>
        <taxon>Neoptera</taxon>
        <taxon>Endopterygota</taxon>
        <taxon>Lepidoptera</taxon>
        <taxon>Glossata</taxon>
        <taxon>Ditrysia</taxon>
        <taxon>Papilionoidea</taxon>
        <taxon>Papilionidae</taxon>
        <taxon>Parnassiinae</taxon>
        <taxon>Parnassini</taxon>
        <taxon>Parnassius</taxon>
        <taxon>Parnassius</taxon>
    </lineage>
</organism>
<accession>A0A8S3X7D4</accession>
<name>A0A8S3X7D4_PARAO</name>
<keyword evidence="2" id="KW-1185">Reference proteome</keyword>
<reference evidence="1" key="1">
    <citation type="submission" date="2021-04" db="EMBL/GenBank/DDBJ databases">
        <authorList>
            <person name="Tunstrom K."/>
        </authorList>
    </citation>
    <scope>NUCLEOTIDE SEQUENCE</scope>
</reference>
<evidence type="ECO:0000313" key="2">
    <source>
        <dbReference type="Proteomes" id="UP000691718"/>
    </source>
</evidence>
<protein>
    <submittedName>
        <fullName evidence="1">(apollo) hypothetical protein</fullName>
    </submittedName>
</protein>
<proteinExistence type="predicted"/>